<dbReference type="InterPro" id="IPR046692">
    <property type="entry name" value="DUF6562"/>
</dbReference>
<organism evidence="2 3">
    <name type="scientific">Bacteroides clarus</name>
    <dbReference type="NCBI Taxonomy" id="626929"/>
    <lineage>
        <taxon>Bacteria</taxon>
        <taxon>Pseudomonadati</taxon>
        <taxon>Bacteroidota</taxon>
        <taxon>Bacteroidia</taxon>
        <taxon>Bacteroidales</taxon>
        <taxon>Bacteroidaceae</taxon>
        <taxon>Bacteroides</taxon>
    </lineage>
</organism>
<dbReference type="AlphaFoldDB" id="A0A1Y3YU85"/>
<name>A0A1Y3YU85_9BACE</name>
<sequence length="571" mass="64188">MWILLFTACSQEEVKQSPSESNRIRISATLPQDAATRTALPFEDGHQLRCILEVWSQDKTPALVYRSEQLGYGADGQELLIFETELESASYDCLIWADYVEANAPTEEISVNDKVKYIHYADKYYDTKDLKKIAVKDPSLLFYNNACDAFCGKTTFFKEAEFASNVTATLQRPFCKVVFMEKDEANFSIGKSMNITLKMPTEYNVSTEKPLNQTEVNHSREFATDEPDTNTERIVSTAYIFASAGEELALETISMNFVNRNNQQYTQQIPAGIPVVRNKRILARGYLMGKKIFGPEDAQIEVTVSDSWNTPDQNNEANGNVVKRPHVGDYLYKDGSYSKDYIADTDNPVIGVIFKVGMGKGDKTEDYGEIFRDKEIQGYALALFDTDGVAGGGVRLQSTDKKSILPLEEVSRLTVDEDGTGYTGYSNTQALLKSHSEEGSEGKGQYGALTQFTNNKYVLEAPEGSSGWYCPCAGQMRDLQHHYYNPETKTDGIVKKALQNLIDEGVEKVTLMNTLYNGSEWEYHTVSFLSTGHEWHVNFSDSKYGIVEDPAKDTAKGNPYIKRWMRPILTF</sequence>
<dbReference type="EMBL" id="NFII01000008">
    <property type="protein sequence ID" value="OUO00922.1"/>
    <property type="molecule type" value="Genomic_DNA"/>
</dbReference>
<feature type="domain" description="DUF6562" evidence="1">
    <location>
        <begin position="36"/>
        <end position="285"/>
    </location>
</feature>
<evidence type="ECO:0000313" key="2">
    <source>
        <dbReference type="EMBL" id="OUO00922.1"/>
    </source>
</evidence>
<evidence type="ECO:0000259" key="1">
    <source>
        <dbReference type="Pfam" id="PF20200"/>
    </source>
</evidence>
<protein>
    <recommendedName>
        <fullName evidence="1">DUF6562 domain-containing protein</fullName>
    </recommendedName>
</protein>
<comment type="caution">
    <text evidence="2">The sequence shown here is derived from an EMBL/GenBank/DDBJ whole genome shotgun (WGS) entry which is preliminary data.</text>
</comment>
<dbReference type="Proteomes" id="UP000195386">
    <property type="component" value="Unassembled WGS sequence"/>
</dbReference>
<proteinExistence type="predicted"/>
<accession>A0A1Y3YU85</accession>
<gene>
    <name evidence="2" type="ORF">B5F97_10405</name>
</gene>
<evidence type="ECO:0000313" key="3">
    <source>
        <dbReference type="Proteomes" id="UP000195386"/>
    </source>
</evidence>
<reference evidence="3" key="1">
    <citation type="submission" date="2017-04" db="EMBL/GenBank/DDBJ databases">
        <title>Function of individual gut microbiota members based on whole genome sequencing of pure cultures obtained from chicken caecum.</title>
        <authorList>
            <person name="Medvecky M."/>
            <person name="Cejkova D."/>
            <person name="Polansky O."/>
            <person name="Karasova D."/>
            <person name="Kubasova T."/>
            <person name="Cizek A."/>
            <person name="Rychlik I."/>
        </authorList>
    </citation>
    <scope>NUCLEOTIDE SEQUENCE [LARGE SCALE GENOMIC DNA]</scope>
    <source>
        <strain evidence="3">An43</strain>
    </source>
</reference>
<dbReference type="Pfam" id="PF20200">
    <property type="entry name" value="DUF6562"/>
    <property type="match status" value="1"/>
</dbReference>